<protein>
    <submittedName>
        <fullName evidence="2">DUF3889 domain-containing protein</fullName>
    </submittedName>
</protein>
<keyword evidence="3" id="KW-1185">Reference proteome</keyword>
<comment type="caution">
    <text evidence="2">The sequence shown here is derived from an EMBL/GenBank/DDBJ whole genome shotgun (WGS) entry which is preliminary data.</text>
</comment>
<evidence type="ECO:0000313" key="3">
    <source>
        <dbReference type="Proteomes" id="UP001597318"/>
    </source>
</evidence>
<evidence type="ECO:0000256" key="1">
    <source>
        <dbReference type="SAM" id="SignalP"/>
    </source>
</evidence>
<dbReference type="Gene3D" id="3.10.450.390">
    <property type="entry name" value="Protein of unknown function DUF3889"/>
    <property type="match status" value="1"/>
</dbReference>
<dbReference type="Pfam" id="PF13028">
    <property type="entry name" value="DUF3889"/>
    <property type="match status" value="1"/>
</dbReference>
<reference evidence="3" key="1">
    <citation type="journal article" date="2019" name="Int. J. Syst. Evol. Microbiol.">
        <title>The Global Catalogue of Microorganisms (GCM) 10K type strain sequencing project: providing services to taxonomists for standard genome sequencing and annotation.</title>
        <authorList>
            <consortium name="The Broad Institute Genomics Platform"/>
            <consortium name="The Broad Institute Genome Sequencing Center for Infectious Disease"/>
            <person name="Wu L."/>
            <person name="Ma J."/>
        </authorList>
    </citation>
    <scope>NUCLEOTIDE SEQUENCE [LARGE SCALE GENOMIC DNA]</scope>
    <source>
        <strain evidence="3">CGMCC 1.15474</strain>
    </source>
</reference>
<sequence>MKKNSLSKLLITFVALFIVMSAGMKAYGEPNPDETDYKKWSRIAVSSVKEKYPDAELTDYKYVGRKKVNENETRDTFHIKCTQKNRSFIVKADVVFNPTTGKLITVNIEELREGGL</sequence>
<feature type="signal peptide" evidence="1">
    <location>
        <begin position="1"/>
        <end position="26"/>
    </location>
</feature>
<feature type="chain" id="PRO_5045576316" evidence="1">
    <location>
        <begin position="27"/>
        <end position="116"/>
    </location>
</feature>
<accession>A0ABW5C4G3</accession>
<dbReference type="EMBL" id="JBHUIK010000006">
    <property type="protein sequence ID" value="MFD2216145.1"/>
    <property type="molecule type" value="Genomic_DNA"/>
</dbReference>
<dbReference type="InterPro" id="IPR024987">
    <property type="entry name" value="DUF3889"/>
</dbReference>
<proteinExistence type="predicted"/>
<dbReference type="RefSeq" id="WP_247339675.1">
    <property type="nucleotide sequence ID" value="NZ_CP095550.1"/>
</dbReference>
<name>A0ABW5C4G3_9BACI</name>
<keyword evidence="1" id="KW-0732">Signal</keyword>
<organism evidence="2 3">
    <name type="scientific">Metabacillus endolithicus</name>
    <dbReference type="NCBI Taxonomy" id="1535204"/>
    <lineage>
        <taxon>Bacteria</taxon>
        <taxon>Bacillati</taxon>
        <taxon>Bacillota</taxon>
        <taxon>Bacilli</taxon>
        <taxon>Bacillales</taxon>
        <taxon>Bacillaceae</taxon>
        <taxon>Metabacillus</taxon>
    </lineage>
</organism>
<evidence type="ECO:0000313" key="2">
    <source>
        <dbReference type="EMBL" id="MFD2216145.1"/>
    </source>
</evidence>
<dbReference type="Proteomes" id="UP001597318">
    <property type="component" value="Unassembled WGS sequence"/>
</dbReference>
<gene>
    <name evidence="2" type="ORF">ACFSKK_20955</name>
</gene>